<comment type="subcellular location">
    <subcellularLocation>
        <location evidence="3">Cytoplasm</location>
    </subcellularLocation>
</comment>
<evidence type="ECO:0000256" key="1">
    <source>
        <dbReference type="ARBA" id="ARBA00007177"/>
    </source>
</evidence>
<accession>A0ABV1EW23</accession>
<reference evidence="4 5" key="1">
    <citation type="submission" date="2024-03" db="EMBL/GenBank/DDBJ databases">
        <title>Human intestinal bacterial collection.</title>
        <authorList>
            <person name="Pauvert C."/>
            <person name="Hitch T.C.A."/>
            <person name="Clavel T."/>
        </authorList>
    </citation>
    <scope>NUCLEOTIDE SEQUENCE [LARGE SCALE GENOMIC DNA]</scope>
    <source>
        <strain evidence="4 5">CLA-SR-H024</strain>
    </source>
</reference>
<dbReference type="EMBL" id="JBBMFN010000010">
    <property type="protein sequence ID" value="MEQ2465309.1"/>
    <property type="molecule type" value="Genomic_DNA"/>
</dbReference>
<organism evidence="4 5">
    <name type="scientific">Niallia hominis</name>
    <dbReference type="NCBI Taxonomy" id="3133173"/>
    <lineage>
        <taxon>Bacteria</taxon>
        <taxon>Bacillati</taxon>
        <taxon>Bacillota</taxon>
        <taxon>Bacilli</taxon>
        <taxon>Bacillales</taxon>
        <taxon>Bacillaceae</taxon>
        <taxon>Niallia</taxon>
    </lineage>
</organism>
<sequence length="271" mass="31426">MTYTGVLQFSAKKRQHKTVLSDCYYEGAMKITRPVYLEESAPSIYCIHVGGGYVDGDRYKTSICVEEDAAISVTTQSSTKIYRTPMDYVKQDTVITLERNSILEHFPDPIIAYEQAKYFQNTVVHMEEGSCYFASDIITPGWAADGSFFKYAWIRSKQKIYRNNKLIFFDHLYLKPEEDFTSIMQMEGFTHIGTLVLVHDQADRSFYQELNHLVEKEEEDIRLGISKLPENGVILRILACNTGVIERIFQSVHTYARKFLLGKEALRWRKY</sequence>
<dbReference type="PANTHER" id="PTHR33643">
    <property type="entry name" value="UREASE ACCESSORY PROTEIN D"/>
    <property type="match status" value="1"/>
</dbReference>
<comment type="caution">
    <text evidence="4">The sequence shown here is derived from an EMBL/GenBank/DDBJ whole genome shotgun (WGS) entry which is preliminary data.</text>
</comment>
<name>A0ABV1EW23_9BACI</name>
<comment type="function">
    <text evidence="3">Required for maturation of urease via the functional incorporation of the urease nickel metallocenter.</text>
</comment>
<dbReference type="PANTHER" id="PTHR33643:SF1">
    <property type="entry name" value="UREASE ACCESSORY PROTEIN D"/>
    <property type="match status" value="1"/>
</dbReference>
<proteinExistence type="inferred from homology"/>
<evidence type="ECO:0000256" key="2">
    <source>
        <dbReference type="ARBA" id="ARBA00023186"/>
    </source>
</evidence>
<dbReference type="Pfam" id="PF01774">
    <property type="entry name" value="UreD"/>
    <property type="match status" value="1"/>
</dbReference>
<dbReference type="HAMAP" id="MF_01384">
    <property type="entry name" value="UreD"/>
    <property type="match status" value="1"/>
</dbReference>
<evidence type="ECO:0000313" key="5">
    <source>
        <dbReference type="Proteomes" id="UP001465426"/>
    </source>
</evidence>
<dbReference type="RefSeq" id="WP_031535425.1">
    <property type="nucleotide sequence ID" value="NZ_JBBMFN010000010.1"/>
</dbReference>
<keyword evidence="5" id="KW-1185">Reference proteome</keyword>
<evidence type="ECO:0000256" key="3">
    <source>
        <dbReference type="HAMAP-Rule" id="MF_01384"/>
    </source>
</evidence>
<gene>
    <name evidence="3" type="primary">ureD</name>
    <name evidence="4" type="ORF">WMO63_06445</name>
</gene>
<evidence type="ECO:0000313" key="4">
    <source>
        <dbReference type="EMBL" id="MEQ2465309.1"/>
    </source>
</evidence>
<keyword evidence="2 3" id="KW-0143">Chaperone</keyword>
<comment type="subunit">
    <text evidence="3">UreD, UreF and UreG form a complex that acts as a GTP-hydrolysis-dependent molecular chaperone, activating the urease apoprotein by helping to assemble the nickel containing metallocenter of UreC. The UreE protein probably delivers the nickel.</text>
</comment>
<protein>
    <recommendedName>
        <fullName evidence="3">Urease accessory protein UreD</fullName>
    </recommendedName>
</protein>
<comment type="similarity">
    <text evidence="1 3">Belongs to the UreD family.</text>
</comment>
<dbReference type="Proteomes" id="UP001465426">
    <property type="component" value="Unassembled WGS sequence"/>
</dbReference>
<keyword evidence="3" id="KW-0963">Cytoplasm</keyword>
<dbReference type="InterPro" id="IPR002669">
    <property type="entry name" value="UreD"/>
</dbReference>
<keyword evidence="3" id="KW-0996">Nickel insertion</keyword>